<dbReference type="Proteomes" id="UP001140076">
    <property type="component" value="Unassembled WGS sequence"/>
</dbReference>
<dbReference type="AlphaFoldDB" id="A0A9X3NKY2"/>
<accession>A0A9X3NKY2</accession>
<dbReference type="GO" id="GO:0004314">
    <property type="term" value="F:[acyl-carrier-protein] S-malonyltransferase activity"/>
    <property type="evidence" value="ECO:0007669"/>
    <property type="project" value="TreeGrafter"/>
</dbReference>
<proteinExistence type="predicted"/>
<dbReference type="PANTHER" id="PTHR42681:SF6">
    <property type="entry name" value="BLL0263 PROTEIN"/>
    <property type="match status" value="1"/>
</dbReference>
<dbReference type="InterPro" id="IPR050858">
    <property type="entry name" value="Mal-CoA-ACP_Trans/PKS_FabD"/>
</dbReference>
<comment type="caution">
    <text evidence="2">The sequence shown here is derived from an EMBL/GenBank/DDBJ whole genome shotgun (WGS) entry which is preliminary data.</text>
</comment>
<dbReference type="InterPro" id="IPR001227">
    <property type="entry name" value="Ac_transferase_dom_sf"/>
</dbReference>
<protein>
    <recommendedName>
        <fullName evidence="1">Malonyl-CoA-[acyl-carrier-protein] transacylase small domain-containing protein</fullName>
    </recommendedName>
</protein>
<keyword evidence="3" id="KW-1185">Reference proteome</keyword>
<dbReference type="Pfam" id="PF21124">
    <property type="entry name" value="VinK_C"/>
    <property type="match status" value="1"/>
</dbReference>
<sequence length="293" mass="31932">MAPSNHRAVGAFMERDPHARRRAAEADDALGYRLVERFRDVDTDYDESSRVAFVVNCLALADRAVELHGLSPSLCAGPSFGQMAAMAFTGVLAYPDLVRLTAELARREAAYFAAEERDLVTHFFFRTPPDELRRVLADLDDAEVWYDLSCLLGGGFYAITLACGHVGLLEDAVRAAGGVPLYSMRPPVHCRAFGALREEARALLAAAGPADPRIPWVSDQDGAVLETAEEVAALVADGFVRPVRWPDAVAAMRRRGVTEVWVPGPSNLFDRLSQGHFPTVRTVTPEDAVPARS</sequence>
<evidence type="ECO:0000313" key="2">
    <source>
        <dbReference type="EMBL" id="MDA0565654.1"/>
    </source>
</evidence>
<gene>
    <name evidence="2" type="ORF">LG943_15205</name>
</gene>
<dbReference type="InterPro" id="IPR049416">
    <property type="entry name" value="VinK-like_small"/>
</dbReference>
<dbReference type="EMBL" id="JAJAQC010000025">
    <property type="protein sequence ID" value="MDA0565654.1"/>
    <property type="molecule type" value="Genomic_DNA"/>
</dbReference>
<dbReference type="PANTHER" id="PTHR42681">
    <property type="entry name" value="MALONYL-COA-ACYL CARRIER PROTEIN TRANSACYLASE, MITOCHONDRIAL"/>
    <property type="match status" value="1"/>
</dbReference>
<feature type="domain" description="Malonyl-CoA-[acyl-carrier-protein] transacylase small" evidence="1">
    <location>
        <begin position="124"/>
        <end position="184"/>
    </location>
</feature>
<dbReference type="SUPFAM" id="SSF52151">
    <property type="entry name" value="FabD/lysophospholipase-like"/>
    <property type="match status" value="1"/>
</dbReference>
<name>A0A9X3NKY2_9ACTN</name>
<dbReference type="GO" id="GO:0006633">
    <property type="term" value="P:fatty acid biosynthetic process"/>
    <property type="evidence" value="ECO:0007669"/>
    <property type="project" value="TreeGrafter"/>
</dbReference>
<dbReference type="RefSeq" id="WP_270072930.1">
    <property type="nucleotide sequence ID" value="NZ_JAJAQC010000025.1"/>
</dbReference>
<dbReference type="GO" id="GO:0005829">
    <property type="term" value="C:cytosol"/>
    <property type="evidence" value="ECO:0007669"/>
    <property type="project" value="TreeGrafter"/>
</dbReference>
<evidence type="ECO:0000259" key="1">
    <source>
        <dbReference type="Pfam" id="PF21124"/>
    </source>
</evidence>
<evidence type="ECO:0000313" key="3">
    <source>
        <dbReference type="Proteomes" id="UP001140076"/>
    </source>
</evidence>
<organism evidence="2 3">
    <name type="scientific">Streptomonospora mangrovi</name>
    <dbReference type="NCBI Taxonomy" id="2883123"/>
    <lineage>
        <taxon>Bacteria</taxon>
        <taxon>Bacillati</taxon>
        <taxon>Actinomycetota</taxon>
        <taxon>Actinomycetes</taxon>
        <taxon>Streptosporangiales</taxon>
        <taxon>Nocardiopsidaceae</taxon>
        <taxon>Streptomonospora</taxon>
    </lineage>
</organism>
<dbReference type="Gene3D" id="3.40.366.10">
    <property type="entry name" value="Malonyl-Coenzyme A Acyl Carrier Protein, domain 2"/>
    <property type="match status" value="2"/>
</dbReference>
<dbReference type="InterPro" id="IPR016035">
    <property type="entry name" value="Acyl_Trfase/lysoPLipase"/>
</dbReference>
<reference evidence="2" key="1">
    <citation type="submission" date="2021-10" db="EMBL/GenBank/DDBJ databases">
        <title>Streptomonospora sp. nov., isolated from mangrove soil.</title>
        <authorList>
            <person name="Chen X."/>
            <person name="Ge X."/>
            <person name="Liu W."/>
        </authorList>
    </citation>
    <scope>NUCLEOTIDE SEQUENCE</scope>
    <source>
        <strain evidence="2">S1-112</strain>
    </source>
</reference>